<dbReference type="Proteomes" id="UP000509510">
    <property type="component" value="Chromosome III"/>
</dbReference>
<dbReference type="InterPro" id="IPR032675">
    <property type="entry name" value="LRR_dom_sf"/>
</dbReference>
<sequence length="461" mass="52501">MSLTDKEKVQILDRLGTHLDDDKSKRDQADAYQIRSELGPIYTPVTWSASEEQVNEGWGPLASVIEKCNNLTDLIWSCENQFPPCLLRAIERKHPNCRLHLRLFRFHSLTASGEVDGYERELVESFNLHSISVRPFPNGLNGKPDYNMDAFYHVLNAAPNLKHVSILPASQSEELGRSLAEDDGWKGFQPPLRSLEERSLSSLMLLYGHELKVEDLSKLSKYTDLSKIRFLTLEGVTDPEVFTYLSKNVTFASLEMLDIHSCPQGDRGDSTSFAAAFSSLLNNLEPLKDVRLSGYLMNSLVESVVRRHGQTLLNMTLHPLDDRRSLCGLYCPFFARRTGTTLLDKYYFCEVCPDLHSLRELTLHFEDMRDVGREYPVTFYPSKETFHSAVEEVWKMIQERKEKPLSALHAIAPAGLCVFTKTLGTSDKESSIPINGHDKRPTYRTHEYMFRALPGADFDLE</sequence>
<proteinExistence type="predicted"/>
<evidence type="ECO:0000313" key="1">
    <source>
        <dbReference type="EMBL" id="QKX58921.1"/>
    </source>
</evidence>
<dbReference type="KEGG" id="trg:TRUGW13939_06049"/>
<dbReference type="GeneID" id="55993545"/>
<protein>
    <submittedName>
        <fullName evidence="1">Uncharacterized protein</fullName>
    </submittedName>
</protein>
<accession>A0A7H8QZT7</accession>
<dbReference type="RefSeq" id="XP_035345099.1">
    <property type="nucleotide sequence ID" value="XM_035489206.1"/>
</dbReference>
<dbReference type="AlphaFoldDB" id="A0A7H8QZT7"/>
<dbReference type="OrthoDB" id="4227211at2759"/>
<name>A0A7H8QZT7_TALRU</name>
<gene>
    <name evidence="1" type="ORF">TRUGW13939_06049</name>
</gene>
<reference evidence="2" key="1">
    <citation type="submission" date="2020-06" db="EMBL/GenBank/DDBJ databases">
        <title>A chromosome-scale genome assembly of Talaromyces rugulosus W13939.</title>
        <authorList>
            <person name="Wang B."/>
            <person name="Guo L."/>
            <person name="Ye K."/>
            <person name="Wang L."/>
        </authorList>
    </citation>
    <scope>NUCLEOTIDE SEQUENCE [LARGE SCALE GENOMIC DNA]</scope>
    <source>
        <strain evidence="2">W13939</strain>
    </source>
</reference>
<evidence type="ECO:0000313" key="2">
    <source>
        <dbReference type="Proteomes" id="UP000509510"/>
    </source>
</evidence>
<organism evidence="1 2">
    <name type="scientific">Talaromyces rugulosus</name>
    <name type="common">Penicillium rugulosum</name>
    <dbReference type="NCBI Taxonomy" id="121627"/>
    <lineage>
        <taxon>Eukaryota</taxon>
        <taxon>Fungi</taxon>
        <taxon>Dikarya</taxon>
        <taxon>Ascomycota</taxon>
        <taxon>Pezizomycotina</taxon>
        <taxon>Eurotiomycetes</taxon>
        <taxon>Eurotiomycetidae</taxon>
        <taxon>Eurotiales</taxon>
        <taxon>Trichocomaceae</taxon>
        <taxon>Talaromyces</taxon>
        <taxon>Talaromyces sect. Islandici</taxon>
    </lineage>
</organism>
<dbReference type="EMBL" id="CP055900">
    <property type="protein sequence ID" value="QKX58921.1"/>
    <property type="molecule type" value="Genomic_DNA"/>
</dbReference>
<dbReference type="Gene3D" id="3.80.10.10">
    <property type="entry name" value="Ribonuclease Inhibitor"/>
    <property type="match status" value="1"/>
</dbReference>
<keyword evidence="2" id="KW-1185">Reference proteome</keyword>
<dbReference type="SUPFAM" id="SSF52047">
    <property type="entry name" value="RNI-like"/>
    <property type="match status" value="1"/>
</dbReference>